<evidence type="ECO:0000313" key="2">
    <source>
        <dbReference type="Proteomes" id="UP000005239"/>
    </source>
</evidence>
<gene>
    <name evidence="1" type="primary">WBGene00281367</name>
</gene>
<accession>A0A8R1Z0J9</accession>
<dbReference type="EnsemblMetazoa" id="PPA42998.1">
    <property type="protein sequence ID" value="PPA42998.1"/>
    <property type="gene ID" value="WBGene00281367"/>
</dbReference>
<accession>A0A2A6B329</accession>
<organism evidence="1 2">
    <name type="scientific">Pristionchus pacificus</name>
    <name type="common">Parasitic nematode worm</name>
    <dbReference type="NCBI Taxonomy" id="54126"/>
    <lineage>
        <taxon>Eukaryota</taxon>
        <taxon>Metazoa</taxon>
        <taxon>Ecdysozoa</taxon>
        <taxon>Nematoda</taxon>
        <taxon>Chromadorea</taxon>
        <taxon>Rhabditida</taxon>
        <taxon>Rhabditina</taxon>
        <taxon>Diplogasteromorpha</taxon>
        <taxon>Diplogasteroidea</taxon>
        <taxon>Neodiplogasteridae</taxon>
        <taxon>Pristionchus</taxon>
    </lineage>
</organism>
<proteinExistence type="predicted"/>
<dbReference type="AlphaFoldDB" id="A0A2A6B329"/>
<evidence type="ECO:0000313" key="1">
    <source>
        <dbReference type="EnsemblMetazoa" id="PPA42998.1"/>
    </source>
</evidence>
<reference evidence="2" key="1">
    <citation type="journal article" date="2008" name="Nat. Genet.">
        <title>The Pristionchus pacificus genome provides a unique perspective on nematode lifestyle and parasitism.</title>
        <authorList>
            <person name="Dieterich C."/>
            <person name="Clifton S.W."/>
            <person name="Schuster L.N."/>
            <person name="Chinwalla A."/>
            <person name="Delehaunty K."/>
            <person name="Dinkelacker I."/>
            <person name="Fulton L."/>
            <person name="Fulton R."/>
            <person name="Godfrey J."/>
            <person name="Minx P."/>
            <person name="Mitreva M."/>
            <person name="Roeseler W."/>
            <person name="Tian H."/>
            <person name="Witte H."/>
            <person name="Yang S.P."/>
            <person name="Wilson R.K."/>
            <person name="Sommer R.J."/>
        </authorList>
    </citation>
    <scope>NUCLEOTIDE SEQUENCE [LARGE SCALE GENOMIC DNA]</scope>
    <source>
        <strain evidence="2">PS312</strain>
    </source>
</reference>
<reference evidence="1" key="2">
    <citation type="submission" date="2022-06" db="UniProtKB">
        <authorList>
            <consortium name="EnsemblMetazoa"/>
        </authorList>
    </citation>
    <scope>IDENTIFICATION</scope>
    <source>
        <strain evidence="1">PS312</strain>
    </source>
</reference>
<name>A0A2A6B329_PRIPA</name>
<sequence>MRKVSKVTKNLVDSSILNVRKTDIWFEVDSENLHVTMKTIELEKFLAYMKPRTRGVQIKEIYFPCLRSEIIRMCSHFCEDRRCTELHICDVTHVLSQNEVETLLKIFHTMAKKVAFAGYAIHHHSNVVHSKVGAYQIQYSRYGGPRTGGLEISIKHLDLEGFGFHREV</sequence>
<protein>
    <submittedName>
        <fullName evidence="1">Uncharacterized protein</fullName>
    </submittedName>
</protein>
<dbReference type="Proteomes" id="UP000005239">
    <property type="component" value="Unassembled WGS sequence"/>
</dbReference>
<keyword evidence="2" id="KW-1185">Reference proteome</keyword>